<dbReference type="InterPro" id="IPR053142">
    <property type="entry name" value="PchR_regulatory_protein"/>
</dbReference>
<proteinExistence type="predicted"/>
<evidence type="ECO:0000313" key="5">
    <source>
        <dbReference type="Proteomes" id="UP000204551"/>
    </source>
</evidence>
<dbReference type="Proteomes" id="UP000204551">
    <property type="component" value="Chromosome"/>
</dbReference>
<keyword evidence="1" id="KW-0805">Transcription regulation</keyword>
<evidence type="ECO:0000256" key="1">
    <source>
        <dbReference type="ARBA" id="ARBA00023015"/>
    </source>
</evidence>
<dbReference type="PANTHER" id="PTHR47893">
    <property type="entry name" value="REGULATORY PROTEIN PCHR"/>
    <property type="match status" value="1"/>
</dbReference>
<name>A0A221UZS9_9FLAO</name>
<protein>
    <submittedName>
        <fullName evidence="4">Regulatory protein PchR</fullName>
    </submittedName>
</protein>
<dbReference type="InterPro" id="IPR018060">
    <property type="entry name" value="HTH_AraC"/>
</dbReference>
<evidence type="ECO:0000313" key="4">
    <source>
        <dbReference type="EMBL" id="ASO06867.1"/>
    </source>
</evidence>
<reference evidence="4 5" key="1">
    <citation type="submission" date="2017-07" db="EMBL/GenBank/DDBJ databases">
        <title>Genome Sequence of Arenibacter algicola Strain SMS7 Isolated from a culture of the Diatom Skeletonema marinoi.</title>
        <authorList>
            <person name="Topel M."/>
            <person name="Pinder M.I.M."/>
            <person name="Johansson O.N."/>
            <person name="Kourtchenko O."/>
            <person name="Godhe A."/>
            <person name="Clarke A.K."/>
        </authorList>
    </citation>
    <scope>NUCLEOTIDE SEQUENCE [LARGE SCALE GENOMIC DNA]</scope>
    <source>
        <strain evidence="4 5">SMS7</strain>
    </source>
</reference>
<dbReference type="InterPro" id="IPR009057">
    <property type="entry name" value="Homeodomain-like_sf"/>
</dbReference>
<dbReference type="InterPro" id="IPR000014">
    <property type="entry name" value="PAS"/>
</dbReference>
<dbReference type="SMART" id="SM00342">
    <property type="entry name" value="HTH_ARAC"/>
    <property type="match status" value="1"/>
</dbReference>
<organism evidence="4 5">
    <name type="scientific">Arenibacter algicola</name>
    <dbReference type="NCBI Taxonomy" id="616991"/>
    <lineage>
        <taxon>Bacteria</taxon>
        <taxon>Pseudomonadati</taxon>
        <taxon>Bacteroidota</taxon>
        <taxon>Flavobacteriia</taxon>
        <taxon>Flavobacteriales</taxon>
        <taxon>Flavobacteriaceae</taxon>
        <taxon>Arenibacter</taxon>
    </lineage>
</organism>
<dbReference type="EMBL" id="CP022515">
    <property type="protein sequence ID" value="ASO06867.1"/>
    <property type="molecule type" value="Genomic_DNA"/>
</dbReference>
<keyword evidence="2" id="KW-0804">Transcription</keyword>
<dbReference type="PROSITE" id="PS01124">
    <property type="entry name" value="HTH_ARAC_FAMILY_2"/>
    <property type="match status" value="1"/>
</dbReference>
<dbReference type="AlphaFoldDB" id="A0A221UZS9"/>
<dbReference type="Pfam" id="PF12833">
    <property type="entry name" value="HTH_18"/>
    <property type="match status" value="1"/>
</dbReference>
<dbReference type="Pfam" id="PF13426">
    <property type="entry name" value="PAS_9"/>
    <property type="match status" value="1"/>
</dbReference>
<accession>A0A221UZS9</accession>
<evidence type="ECO:0000256" key="2">
    <source>
        <dbReference type="ARBA" id="ARBA00023163"/>
    </source>
</evidence>
<dbReference type="Gene3D" id="1.10.10.60">
    <property type="entry name" value="Homeodomain-like"/>
    <property type="match status" value="1"/>
</dbReference>
<evidence type="ECO:0000259" key="3">
    <source>
        <dbReference type="PROSITE" id="PS01124"/>
    </source>
</evidence>
<dbReference type="Gene3D" id="3.30.450.20">
    <property type="entry name" value="PAS domain"/>
    <property type="match status" value="1"/>
</dbReference>
<dbReference type="SUPFAM" id="SSF46689">
    <property type="entry name" value="Homeodomain-like"/>
    <property type="match status" value="1"/>
</dbReference>
<dbReference type="GO" id="GO:0043565">
    <property type="term" value="F:sequence-specific DNA binding"/>
    <property type="evidence" value="ECO:0007669"/>
    <property type="project" value="InterPro"/>
</dbReference>
<dbReference type="KEGG" id="aalg:AREALGSMS7_03446"/>
<dbReference type="InterPro" id="IPR035965">
    <property type="entry name" value="PAS-like_dom_sf"/>
</dbReference>
<dbReference type="PANTHER" id="PTHR47893:SF1">
    <property type="entry name" value="REGULATORY PROTEIN PCHR"/>
    <property type="match status" value="1"/>
</dbReference>
<dbReference type="SUPFAM" id="SSF55785">
    <property type="entry name" value="PYP-like sensor domain (PAS domain)"/>
    <property type="match status" value="1"/>
</dbReference>
<feature type="domain" description="HTH araC/xylS-type" evidence="3">
    <location>
        <begin position="218"/>
        <end position="317"/>
    </location>
</feature>
<gene>
    <name evidence="4" type="ORF">AREALGSMS7_03446</name>
</gene>
<sequence length="323" mass="37409">MSPLRTDHRMQQIQYMLMEMASGNFFYRLDTSDKNDNIEALAIVLNMLAEEIQESFYHQGFVSSKSTTEHLVQMCFLLDNDGRIQMVNQKACTILSKLHGTIIQKPFTNLLTETSKATWQQKWKTLRKKSFYDMALPLSFMTNEKLVIPNRCLISAIKSIKDGTQSILVTVVHTTMGKTFGKERNQSAICADLDDKSTDSTKARPKVKLSYEDIRKIREGRNMILNNLQMDLPNLTDLAHQLGTNEFKLKYGFRELYGTTVFKYLVQERLRKAKTLVQYTQLNFKSIAKMVGFKSVPHFTRAFKEQYEYSPKIFREKSKSGEI</sequence>
<dbReference type="GO" id="GO:0003700">
    <property type="term" value="F:DNA-binding transcription factor activity"/>
    <property type="evidence" value="ECO:0007669"/>
    <property type="project" value="InterPro"/>
</dbReference>
<dbReference type="CDD" id="cd00130">
    <property type="entry name" value="PAS"/>
    <property type="match status" value="1"/>
</dbReference>
<dbReference type="RefSeq" id="WP_093979257.1">
    <property type="nucleotide sequence ID" value="NZ_CP022515.1"/>
</dbReference>